<dbReference type="KEGG" id="aqu:109580753"/>
<dbReference type="PANTHER" id="PTHR12982:SF0">
    <property type="entry name" value="PHOSPHATIDYLINOSITOL N-ACETYLGLUCOSAMINYLTRANSFERASE SUBUNIT C"/>
    <property type="match status" value="1"/>
</dbReference>
<comment type="subcellular location">
    <subcellularLocation>
        <location evidence="1">Membrane</location>
        <topology evidence="1">Multi-pass membrane protein</topology>
    </subcellularLocation>
</comment>
<sequence>MAESSKPWKKILYERQEYPDNYLDEEQFRKDLKNNLFVEIQTINEVIQSPVVLYLLQEMNSVFLFLSVFWQLEESTSVSLSPLVLISVCCFLSCLLLLSAITMNIISSSDSFECIKQSVLFILFLSGTSPILRTLTESISTDSLWCMTIISFLAHLAFHKYGIDGVLVSEAFSLNAAIFAVVCLVSRLPSSLHAFSLILFAVILFALLPQLRNHCNSGMSYLFFQALTLFLFLLVITLLSTHFDYGPLFVFIFCHFVLVVSLVAFVKLQFLRNTIHGPWDEAAIDLNDL</sequence>
<evidence type="ECO:0000256" key="6">
    <source>
        <dbReference type="ARBA" id="ARBA00022989"/>
    </source>
</evidence>
<dbReference type="GO" id="GO:0006506">
    <property type="term" value="P:GPI anchor biosynthetic process"/>
    <property type="evidence" value="ECO:0007669"/>
    <property type="project" value="UniProtKB-UniPathway"/>
</dbReference>
<dbReference type="eggNOG" id="KOG3059">
    <property type="taxonomic scope" value="Eukaryota"/>
</dbReference>
<evidence type="ECO:0000256" key="5">
    <source>
        <dbReference type="ARBA" id="ARBA00022692"/>
    </source>
</evidence>
<name>A0A1X7VCM9_AMPQE</name>
<evidence type="ECO:0000256" key="4">
    <source>
        <dbReference type="ARBA" id="ARBA00022502"/>
    </source>
</evidence>
<dbReference type="InParanoid" id="A0A1X7VCM9"/>
<organism evidence="9">
    <name type="scientific">Amphimedon queenslandica</name>
    <name type="common">Sponge</name>
    <dbReference type="NCBI Taxonomy" id="400682"/>
    <lineage>
        <taxon>Eukaryota</taxon>
        <taxon>Metazoa</taxon>
        <taxon>Porifera</taxon>
        <taxon>Demospongiae</taxon>
        <taxon>Heteroscleromorpha</taxon>
        <taxon>Haplosclerida</taxon>
        <taxon>Niphatidae</taxon>
        <taxon>Amphimedon</taxon>
    </lineage>
</organism>
<feature type="transmembrane region" description="Helical" evidence="8">
    <location>
        <begin position="191"/>
        <end position="209"/>
    </location>
</feature>
<feature type="transmembrane region" description="Helical" evidence="8">
    <location>
        <begin position="84"/>
        <end position="106"/>
    </location>
</feature>
<reference evidence="10" key="1">
    <citation type="journal article" date="2010" name="Nature">
        <title>The Amphimedon queenslandica genome and the evolution of animal complexity.</title>
        <authorList>
            <person name="Srivastava M."/>
            <person name="Simakov O."/>
            <person name="Chapman J."/>
            <person name="Fahey B."/>
            <person name="Gauthier M.E."/>
            <person name="Mitros T."/>
            <person name="Richards G.S."/>
            <person name="Conaco C."/>
            <person name="Dacre M."/>
            <person name="Hellsten U."/>
            <person name="Larroux C."/>
            <person name="Putnam N.H."/>
            <person name="Stanke M."/>
            <person name="Adamska M."/>
            <person name="Darling A."/>
            <person name="Degnan S.M."/>
            <person name="Oakley T.H."/>
            <person name="Plachetzki D.C."/>
            <person name="Zhai Y."/>
            <person name="Adamski M."/>
            <person name="Calcino A."/>
            <person name="Cummins S.F."/>
            <person name="Goodstein D.M."/>
            <person name="Harris C."/>
            <person name="Jackson D.J."/>
            <person name="Leys S.P."/>
            <person name="Shu S."/>
            <person name="Woodcroft B.J."/>
            <person name="Vervoort M."/>
            <person name="Kosik K.S."/>
            <person name="Manning G."/>
            <person name="Degnan B.M."/>
            <person name="Rokhsar D.S."/>
        </authorList>
    </citation>
    <scope>NUCLEOTIDE SEQUENCE [LARGE SCALE GENOMIC DNA]</scope>
</reference>
<reference evidence="9" key="2">
    <citation type="submission" date="2017-05" db="UniProtKB">
        <authorList>
            <consortium name="EnsemblMetazoa"/>
        </authorList>
    </citation>
    <scope>IDENTIFICATION</scope>
</reference>
<evidence type="ECO:0000313" key="10">
    <source>
        <dbReference type="Proteomes" id="UP000007879"/>
    </source>
</evidence>
<accession>A0A1X7VCM9</accession>
<keyword evidence="6 8" id="KW-1133">Transmembrane helix</keyword>
<dbReference type="STRING" id="400682.A0A1X7VCM9"/>
<feature type="transmembrane region" description="Helical" evidence="8">
    <location>
        <begin position="245"/>
        <end position="266"/>
    </location>
</feature>
<evidence type="ECO:0000256" key="3">
    <source>
        <dbReference type="ARBA" id="ARBA00008321"/>
    </source>
</evidence>
<feature type="transmembrane region" description="Helical" evidence="8">
    <location>
        <begin position="165"/>
        <end position="185"/>
    </location>
</feature>
<evidence type="ECO:0000256" key="8">
    <source>
        <dbReference type="SAM" id="Phobius"/>
    </source>
</evidence>
<keyword evidence="4" id="KW-0337">GPI-anchor biosynthesis</keyword>
<dbReference type="InterPro" id="IPR009450">
    <property type="entry name" value="Plno_GlcNAc_GPI2"/>
</dbReference>
<gene>
    <name evidence="9" type="primary">109580753</name>
</gene>
<dbReference type="Pfam" id="PF06432">
    <property type="entry name" value="GPI2"/>
    <property type="match status" value="1"/>
</dbReference>
<dbReference type="EnsemblMetazoa" id="Aqu2.1.37272_001">
    <property type="protein sequence ID" value="Aqu2.1.37272_001"/>
    <property type="gene ID" value="Aqu2.1.37272"/>
</dbReference>
<evidence type="ECO:0000256" key="7">
    <source>
        <dbReference type="ARBA" id="ARBA00023136"/>
    </source>
</evidence>
<proteinExistence type="inferred from homology"/>
<dbReference type="OrthoDB" id="196709at2759"/>
<dbReference type="PANTHER" id="PTHR12982">
    <property type="entry name" value="PHOSPHATIDYLINOSITOL GLYCAN, CLASS C"/>
    <property type="match status" value="1"/>
</dbReference>
<protein>
    <recommendedName>
        <fullName evidence="11">Phosphatidylinositol N-acetylglucosaminyltransferase subunit C</fullName>
    </recommendedName>
</protein>
<evidence type="ECO:0008006" key="11">
    <source>
        <dbReference type="Google" id="ProtNLM"/>
    </source>
</evidence>
<dbReference type="FunCoup" id="A0A1X7VCM9">
    <property type="interactions" value="533"/>
</dbReference>
<evidence type="ECO:0000256" key="1">
    <source>
        <dbReference type="ARBA" id="ARBA00004141"/>
    </source>
</evidence>
<feature type="transmembrane region" description="Helical" evidence="8">
    <location>
        <begin position="51"/>
        <end position="72"/>
    </location>
</feature>
<dbReference type="UniPathway" id="UPA00196"/>
<comment type="similarity">
    <text evidence="3">Belongs to the PIGC family.</text>
</comment>
<dbReference type="EnsemblMetazoa" id="XM_019994253.1">
    <property type="protein sequence ID" value="XP_019849812.1"/>
    <property type="gene ID" value="LOC109580753"/>
</dbReference>
<feature type="transmembrane region" description="Helical" evidence="8">
    <location>
        <begin position="221"/>
        <end position="239"/>
    </location>
</feature>
<keyword evidence="7 8" id="KW-0472">Membrane</keyword>
<dbReference type="Proteomes" id="UP000007879">
    <property type="component" value="Unassembled WGS sequence"/>
</dbReference>
<evidence type="ECO:0000313" key="9">
    <source>
        <dbReference type="EnsemblMetazoa" id="Aqu2.1.37272_001"/>
    </source>
</evidence>
<comment type="pathway">
    <text evidence="2">Glycolipid biosynthesis; glycosylphosphatidylinositol-anchor biosynthesis.</text>
</comment>
<dbReference type="GO" id="GO:0000506">
    <property type="term" value="C:glycosylphosphatidylinositol-N-acetylglucosaminyltransferase (GPI-GnT) complex"/>
    <property type="evidence" value="ECO:0007669"/>
    <property type="project" value="TreeGrafter"/>
</dbReference>
<dbReference type="PIRSF" id="PIRSF016104">
    <property type="entry name" value="GPI2"/>
    <property type="match status" value="1"/>
</dbReference>
<keyword evidence="5 8" id="KW-0812">Transmembrane</keyword>
<keyword evidence="10" id="KW-1185">Reference proteome</keyword>
<feature type="transmembrane region" description="Helical" evidence="8">
    <location>
        <begin position="118"/>
        <end position="136"/>
    </location>
</feature>
<evidence type="ECO:0000256" key="2">
    <source>
        <dbReference type="ARBA" id="ARBA00004687"/>
    </source>
</evidence>
<dbReference type="AlphaFoldDB" id="A0A1X7VCM9"/>